<evidence type="ECO:0000313" key="2">
    <source>
        <dbReference type="Proteomes" id="UP000682403"/>
    </source>
</evidence>
<protein>
    <submittedName>
        <fullName evidence="1">Uncharacterized protein</fullName>
    </submittedName>
</protein>
<organism evidence="1 2">
    <name type="scientific">Metabacillus flavus</name>
    <dbReference type="NCBI Taxonomy" id="2823519"/>
    <lineage>
        <taxon>Bacteria</taxon>
        <taxon>Bacillati</taxon>
        <taxon>Bacillota</taxon>
        <taxon>Bacilli</taxon>
        <taxon>Bacillales</taxon>
        <taxon>Bacillaceae</taxon>
        <taxon>Metabacillus</taxon>
    </lineage>
</organism>
<name>A0ABS5LED1_9BACI</name>
<comment type="caution">
    <text evidence="1">The sequence shown here is derived from an EMBL/GenBank/DDBJ whole genome shotgun (WGS) entry which is preliminary data.</text>
</comment>
<dbReference type="Proteomes" id="UP000682403">
    <property type="component" value="Unassembled WGS sequence"/>
</dbReference>
<proteinExistence type="predicted"/>
<dbReference type="RefSeq" id="WP_211558270.1">
    <property type="nucleotide sequence ID" value="NZ_JAGVRK010000001.1"/>
</dbReference>
<keyword evidence="2" id="KW-1185">Reference proteome</keyword>
<gene>
    <name evidence="1" type="ORF">J9317_10030</name>
</gene>
<evidence type="ECO:0000313" key="1">
    <source>
        <dbReference type="EMBL" id="MBS2969099.1"/>
    </source>
</evidence>
<reference evidence="1 2" key="1">
    <citation type="submission" date="2021-04" db="EMBL/GenBank/DDBJ databases">
        <title>Metabacillus sp. strain KIGAM252 whole genome sequence.</title>
        <authorList>
            <person name="Seo M.-J."/>
            <person name="Cho E.-S."/>
            <person name="Hwang C.Y."/>
            <person name="Yoon D.J."/>
        </authorList>
    </citation>
    <scope>NUCLEOTIDE SEQUENCE [LARGE SCALE GENOMIC DNA]</scope>
    <source>
        <strain evidence="1 2">KIGAM252</strain>
    </source>
</reference>
<accession>A0ABS5LED1</accession>
<dbReference type="EMBL" id="JAGVRK010000001">
    <property type="protein sequence ID" value="MBS2969099.1"/>
    <property type="molecule type" value="Genomic_DNA"/>
</dbReference>
<sequence>MPQIKIVMIIDESDEFHDTVDLQIAQLMMQSDFITVNMNTVRVYAKEVTSTGIVKFYGVKRKPEDIK</sequence>